<reference evidence="1" key="1">
    <citation type="submission" date="2018-02" db="EMBL/GenBank/DDBJ databases">
        <title>Rhizophora mucronata_Transcriptome.</title>
        <authorList>
            <person name="Meera S.P."/>
            <person name="Sreeshan A."/>
            <person name="Augustine A."/>
        </authorList>
    </citation>
    <scope>NUCLEOTIDE SEQUENCE</scope>
    <source>
        <tissue evidence="1">Leaf</tissue>
    </source>
</reference>
<protein>
    <submittedName>
        <fullName evidence="1">Uncharacterized protein</fullName>
    </submittedName>
</protein>
<dbReference type="EMBL" id="GGEC01000064">
    <property type="protein sequence ID" value="MBW80547.1"/>
    <property type="molecule type" value="Transcribed_RNA"/>
</dbReference>
<organism evidence="1">
    <name type="scientific">Rhizophora mucronata</name>
    <name type="common">Asiatic mangrove</name>
    <dbReference type="NCBI Taxonomy" id="61149"/>
    <lineage>
        <taxon>Eukaryota</taxon>
        <taxon>Viridiplantae</taxon>
        <taxon>Streptophyta</taxon>
        <taxon>Embryophyta</taxon>
        <taxon>Tracheophyta</taxon>
        <taxon>Spermatophyta</taxon>
        <taxon>Magnoliopsida</taxon>
        <taxon>eudicotyledons</taxon>
        <taxon>Gunneridae</taxon>
        <taxon>Pentapetalae</taxon>
        <taxon>rosids</taxon>
        <taxon>fabids</taxon>
        <taxon>Malpighiales</taxon>
        <taxon>Rhizophoraceae</taxon>
        <taxon>Rhizophora</taxon>
    </lineage>
</organism>
<evidence type="ECO:0000313" key="1">
    <source>
        <dbReference type="EMBL" id="MBW80547.1"/>
    </source>
</evidence>
<proteinExistence type="predicted"/>
<name>A0A2P2IH89_RHIMU</name>
<dbReference type="AlphaFoldDB" id="A0A2P2IH89"/>
<accession>A0A2P2IH89</accession>
<sequence>MVTPAHRSTKVEEDLQVWWSVVQIECIKKEHLSVRSSTL</sequence>